<evidence type="ECO:0000259" key="4">
    <source>
        <dbReference type="PROSITE" id="PS50111"/>
    </source>
</evidence>
<dbReference type="Gene3D" id="1.10.490.10">
    <property type="entry name" value="Globins"/>
    <property type="match status" value="1"/>
</dbReference>
<dbReference type="PROSITE" id="PS50111">
    <property type="entry name" value="CHEMOTAXIS_TRANSDUC_2"/>
    <property type="match status" value="1"/>
</dbReference>
<dbReference type="SUPFAM" id="SSF58104">
    <property type="entry name" value="Methyl-accepting chemotaxis protein (MCP) signaling domain"/>
    <property type="match status" value="1"/>
</dbReference>
<keyword evidence="3" id="KW-0175">Coiled coil</keyword>
<evidence type="ECO:0000313" key="5">
    <source>
        <dbReference type="EMBL" id="MEL5988241.1"/>
    </source>
</evidence>
<dbReference type="InterPro" id="IPR012292">
    <property type="entry name" value="Globin/Proto"/>
</dbReference>
<evidence type="ECO:0000256" key="3">
    <source>
        <dbReference type="SAM" id="Coils"/>
    </source>
</evidence>
<dbReference type="Pfam" id="PF00015">
    <property type="entry name" value="MCPsignal"/>
    <property type="match status" value="1"/>
</dbReference>
<protein>
    <submittedName>
        <fullName evidence="5">Globin-coupled sensor protein</fullName>
    </submittedName>
</protein>
<dbReference type="Pfam" id="PF11563">
    <property type="entry name" value="Protoglobin"/>
    <property type="match status" value="1"/>
</dbReference>
<dbReference type="InterPro" id="IPR039379">
    <property type="entry name" value="Protoglobin_sensor_dom"/>
</dbReference>
<dbReference type="InterPro" id="IPR009050">
    <property type="entry name" value="Globin-like_sf"/>
</dbReference>
<keyword evidence="1 2" id="KW-0807">Transducer</keyword>
<organism evidence="5 6">
    <name type="scientific">Kurthia gibsonii</name>
    <dbReference type="NCBI Taxonomy" id="33946"/>
    <lineage>
        <taxon>Bacteria</taxon>
        <taxon>Bacillati</taxon>
        <taxon>Bacillota</taxon>
        <taxon>Bacilli</taxon>
        <taxon>Bacillales</taxon>
        <taxon>Caryophanaceae</taxon>
        <taxon>Kurthia</taxon>
    </lineage>
</organism>
<sequence>MPKFTRKSITHQLEDHMTKEIPYVLIASDLNHSIQTQIQMIQLTVDDLAILRVMRPIVQDNIDYIVANFYDNLEKEPSLGRIIRDHSTITRLQQTLKKHIIEMFDGVINENFLQKRYRIATVHSHIGLEPKWYMSAFQDLLNYFSNLVQTTLYPSEEQFKMLIAVSKILNFEQQIVLESYEIHHQEELKQENNRQAEMMGVIRDNSVSLSEMTHQTNNDLIHMMTVLSQLEELSSNNSALAEEVREAAIKEQEQLKETEQNSEQLQETMHTIQESVNQLHTLNKKVSSIAQMITQIANQTNLLALNASIEAARAGEHGRGFAVVAEEVRKLAESTKVSLSEVDQILSESYDKTENISEISKNLQSLIHQSSEKVMATGSSFCNIVDHMHQLTERNDHLFQSVSELTASVNSIQQNSERIHQSSEDLAGM</sequence>
<evidence type="ECO:0000256" key="2">
    <source>
        <dbReference type="PROSITE-ProRule" id="PRU00284"/>
    </source>
</evidence>
<dbReference type="EMBL" id="JBCEWA010000005">
    <property type="protein sequence ID" value="MEL5988241.1"/>
    <property type="molecule type" value="Genomic_DNA"/>
</dbReference>
<feature type="coiled-coil region" evidence="3">
    <location>
        <begin position="230"/>
        <end position="275"/>
    </location>
</feature>
<keyword evidence="6" id="KW-1185">Reference proteome</keyword>
<accession>A0ABU9LNQ0</accession>
<dbReference type="InterPro" id="IPR004089">
    <property type="entry name" value="MCPsignal_dom"/>
</dbReference>
<dbReference type="PANTHER" id="PTHR32089:SF118">
    <property type="entry name" value="HEME-BASED AEROTACTIC TRANSDUCER HEMAT"/>
    <property type="match status" value="1"/>
</dbReference>
<evidence type="ECO:0000256" key="1">
    <source>
        <dbReference type="ARBA" id="ARBA00023224"/>
    </source>
</evidence>
<dbReference type="Proteomes" id="UP001398420">
    <property type="component" value="Unassembled WGS sequence"/>
</dbReference>
<feature type="domain" description="Methyl-accepting transducer" evidence="4">
    <location>
        <begin position="194"/>
        <end position="427"/>
    </location>
</feature>
<dbReference type="PANTHER" id="PTHR32089">
    <property type="entry name" value="METHYL-ACCEPTING CHEMOTAXIS PROTEIN MCPB"/>
    <property type="match status" value="1"/>
</dbReference>
<proteinExistence type="predicted"/>
<comment type="caution">
    <text evidence="5">The sequence shown here is derived from an EMBL/GenBank/DDBJ whole genome shotgun (WGS) entry which is preliminary data.</text>
</comment>
<dbReference type="RefSeq" id="WP_068451024.1">
    <property type="nucleotide sequence ID" value="NZ_JALKQX010000005.1"/>
</dbReference>
<dbReference type="SUPFAM" id="SSF46458">
    <property type="entry name" value="Globin-like"/>
    <property type="match status" value="1"/>
</dbReference>
<name>A0ABU9LNQ0_9BACL</name>
<dbReference type="Gene3D" id="1.10.287.950">
    <property type="entry name" value="Methyl-accepting chemotaxis protein"/>
    <property type="match status" value="1"/>
</dbReference>
<dbReference type="InterPro" id="IPR044398">
    <property type="entry name" value="Globin-sensor_dom"/>
</dbReference>
<gene>
    <name evidence="5" type="ORF">AAF454_07460</name>
</gene>
<evidence type="ECO:0000313" key="6">
    <source>
        <dbReference type="Proteomes" id="UP001398420"/>
    </source>
</evidence>
<dbReference type="CDD" id="cd01068">
    <property type="entry name" value="globin_sensor"/>
    <property type="match status" value="1"/>
</dbReference>
<reference evidence="5 6" key="1">
    <citation type="submission" date="2024-04" db="EMBL/GenBank/DDBJ databases">
        <authorList>
            <person name="Wu Y.S."/>
            <person name="Zhang L."/>
        </authorList>
    </citation>
    <scope>NUCLEOTIDE SEQUENCE [LARGE SCALE GENOMIC DNA]</scope>
    <source>
        <strain evidence="5 6">KG-01</strain>
    </source>
</reference>
<dbReference type="SMART" id="SM00283">
    <property type="entry name" value="MA"/>
    <property type="match status" value="1"/>
</dbReference>